<evidence type="ECO:0000256" key="1">
    <source>
        <dbReference type="SAM" id="MobiDB-lite"/>
    </source>
</evidence>
<name>A0A2A4J0H9_HELVI</name>
<organism evidence="2">
    <name type="scientific">Heliothis virescens</name>
    <name type="common">Tobacco budworm moth</name>
    <dbReference type="NCBI Taxonomy" id="7102"/>
    <lineage>
        <taxon>Eukaryota</taxon>
        <taxon>Metazoa</taxon>
        <taxon>Ecdysozoa</taxon>
        <taxon>Arthropoda</taxon>
        <taxon>Hexapoda</taxon>
        <taxon>Insecta</taxon>
        <taxon>Pterygota</taxon>
        <taxon>Neoptera</taxon>
        <taxon>Endopterygota</taxon>
        <taxon>Lepidoptera</taxon>
        <taxon>Glossata</taxon>
        <taxon>Ditrysia</taxon>
        <taxon>Noctuoidea</taxon>
        <taxon>Noctuidae</taxon>
        <taxon>Heliothinae</taxon>
        <taxon>Heliothis</taxon>
    </lineage>
</organism>
<reference evidence="2" key="1">
    <citation type="submission" date="2017-09" db="EMBL/GenBank/DDBJ databases">
        <title>Contemporary evolution of a Lepidopteran species, Heliothis virescens, in response to modern agricultural practices.</title>
        <authorList>
            <person name="Fritz M.L."/>
            <person name="Deyonke A.M."/>
            <person name="Papanicolaou A."/>
            <person name="Micinski S."/>
            <person name="Westbrook J."/>
            <person name="Gould F."/>
        </authorList>
    </citation>
    <scope>NUCLEOTIDE SEQUENCE [LARGE SCALE GENOMIC DNA]</scope>
    <source>
        <strain evidence="2">HvINT-</strain>
        <tissue evidence="2">Whole body</tissue>
    </source>
</reference>
<accession>A0A2A4J0H9</accession>
<feature type="region of interest" description="Disordered" evidence="1">
    <location>
        <begin position="43"/>
        <end position="89"/>
    </location>
</feature>
<dbReference type="AlphaFoldDB" id="A0A2A4J0H9"/>
<sequence length="197" mass="22186">MLGPFRYRAHIKHMNHASLAFNSKCLGQVISRLAAGRFNYSQEKGGGCCKDVAQSSGKKVEPWPKSDPPPQPWRAECSQEPQPPNYDPYRIKVPDVVVPPLPPSNVKRTGVVYTIDQHDQNEEHGIHHHRQSGFQTGVDSQVVEDEETENPGFLGRLKGFFGRLGRKDSSKEDDGQVNAMMKDCCDINWLVPLSHRR</sequence>
<proteinExistence type="predicted"/>
<comment type="caution">
    <text evidence="2">The sequence shown here is derived from an EMBL/GenBank/DDBJ whole genome shotgun (WGS) entry which is preliminary data.</text>
</comment>
<protein>
    <submittedName>
        <fullName evidence="2">Uncharacterized protein</fullName>
    </submittedName>
</protein>
<dbReference type="EMBL" id="NWSH01004186">
    <property type="protein sequence ID" value="PCG65379.1"/>
    <property type="molecule type" value="Genomic_DNA"/>
</dbReference>
<evidence type="ECO:0000313" key="2">
    <source>
        <dbReference type="EMBL" id="PCG65379.1"/>
    </source>
</evidence>
<gene>
    <name evidence="2" type="ORF">B5V51_9280</name>
</gene>